<proteinExistence type="predicted"/>
<keyword evidence="2" id="KW-1185">Reference proteome</keyword>
<evidence type="ECO:0000313" key="2">
    <source>
        <dbReference type="Proteomes" id="UP000187608"/>
    </source>
</evidence>
<dbReference type="OrthoDB" id="2166455at2"/>
<dbReference type="RefSeq" id="WP_076558280.1">
    <property type="nucleotide sequence ID" value="NZ_FTOC01000004.1"/>
</dbReference>
<reference evidence="2" key="1">
    <citation type="submission" date="2017-01" db="EMBL/GenBank/DDBJ databases">
        <authorList>
            <person name="Varghese N."/>
            <person name="Submissions S."/>
        </authorList>
    </citation>
    <scope>NUCLEOTIDE SEQUENCE [LARGE SCALE GENOMIC DNA]</scope>
    <source>
        <strain evidence="2">DSM 23127</strain>
    </source>
</reference>
<name>A0A1N7J837_9BACI</name>
<accession>A0A1N7J837</accession>
<organism evidence="1 2">
    <name type="scientific">Salimicrobium flavidum</name>
    <dbReference type="NCBI Taxonomy" id="570947"/>
    <lineage>
        <taxon>Bacteria</taxon>
        <taxon>Bacillati</taxon>
        <taxon>Bacillota</taxon>
        <taxon>Bacilli</taxon>
        <taxon>Bacillales</taxon>
        <taxon>Bacillaceae</taxon>
        <taxon>Salimicrobium</taxon>
    </lineage>
</organism>
<evidence type="ECO:0000313" key="1">
    <source>
        <dbReference type="EMBL" id="SIS45479.1"/>
    </source>
</evidence>
<dbReference type="EMBL" id="FTOC01000004">
    <property type="protein sequence ID" value="SIS45479.1"/>
    <property type="molecule type" value="Genomic_DNA"/>
</dbReference>
<dbReference type="AlphaFoldDB" id="A0A1N7J837"/>
<sequence>MRNISSLFYIILFFFILMGCQNDNLDFSENISSIEVYEWESEELVATIEDEEFIDGLVKELDNAATESTANKDFASPEFELHFKSGEDTLLEMGYYTKVMNFDVEGRYWSHTEGLMYGVELPLPLE</sequence>
<dbReference type="Proteomes" id="UP000187608">
    <property type="component" value="Unassembled WGS sequence"/>
</dbReference>
<dbReference type="PROSITE" id="PS51257">
    <property type="entry name" value="PROKAR_LIPOPROTEIN"/>
    <property type="match status" value="1"/>
</dbReference>
<gene>
    <name evidence="1" type="ORF">SAMN05421687_104114</name>
</gene>
<protein>
    <submittedName>
        <fullName evidence="1">Uncharacterized protein</fullName>
    </submittedName>
</protein>